<protein>
    <submittedName>
        <fullName evidence="2">T9SS type A sorting domain-containing protein</fullName>
    </submittedName>
</protein>
<organism evidence="2 3">
    <name type="scientific">Flammeovirga aprica JL-4</name>
    <dbReference type="NCBI Taxonomy" id="694437"/>
    <lineage>
        <taxon>Bacteria</taxon>
        <taxon>Pseudomonadati</taxon>
        <taxon>Bacteroidota</taxon>
        <taxon>Cytophagia</taxon>
        <taxon>Cytophagales</taxon>
        <taxon>Flammeovirgaceae</taxon>
        <taxon>Flammeovirga</taxon>
    </lineage>
</organism>
<dbReference type="InterPro" id="IPR026444">
    <property type="entry name" value="Secre_tail"/>
</dbReference>
<dbReference type="NCBIfam" id="TIGR04183">
    <property type="entry name" value="Por_Secre_tail"/>
    <property type="match status" value="1"/>
</dbReference>
<dbReference type="Proteomes" id="UP000576082">
    <property type="component" value="Unassembled WGS sequence"/>
</dbReference>
<accession>A0A7X9P1H0</accession>
<gene>
    <name evidence="2" type="ORF">HHU12_05925</name>
</gene>
<keyword evidence="3" id="KW-1185">Reference proteome</keyword>
<feature type="domain" description="Secretion system C-terminal sorting" evidence="1">
    <location>
        <begin position="56"/>
        <end position="125"/>
    </location>
</feature>
<evidence type="ECO:0000259" key="1">
    <source>
        <dbReference type="Pfam" id="PF18962"/>
    </source>
</evidence>
<comment type="caution">
    <text evidence="2">The sequence shown here is derived from an EMBL/GenBank/DDBJ whole genome shotgun (WGS) entry which is preliminary data.</text>
</comment>
<reference evidence="2 3" key="1">
    <citation type="submission" date="2020-04" db="EMBL/GenBank/DDBJ databases">
        <title>Flammeovirga sp. SR4, a novel species isolated from seawater.</title>
        <authorList>
            <person name="Wang X."/>
        </authorList>
    </citation>
    <scope>NUCLEOTIDE SEQUENCE [LARGE SCALE GENOMIC DNA]</scope>
    <source>
        <strain evidence="2 3">ATCC 23126</strain>
    </source>
</reference>
<proteinExistence type="predicted"/>
<evidence type="ECO:0000313" key="2">
    <source>
        <dbReference type="EMBL" id="NME67498.1"/>
    </source>
</evidence>
<sequence length="127" mass="13951">MSHVAYLNAGEQDFGIGFPAGPFNLDWIEITPETSSGRTANNTSLSLEEEIEVLAYPNPANNFVNLSGLEGNFSSLKLFNLAGKMKGALDLRDNQSYKLDISNLQKGIYLIQLIGKDKSKTVKIIKQ</sequence>
<name>A0A7X9P1H0_9BACT</name>
<dbReference type="AlphaFoldDB" id="A0A7X9P1H0"/>
<dbReference type="EMBL" id="JABANE010000011">
    <property type="protein sequence ID" value="NME67498.1"/>
    <property type="molecule type" value="Genomic_DNA"/>
</dbReference>
<evidence type="ECO:0000313" key="3">
    <source>
        <dbReference type="Proteomes" id="UP000576082"/>
    </source>
</evidence>
<dbReference type="Pfam" id="PF18962">
    <property type="entry name" value="Por_Secre_tail"/>
    <property type="match status" value="1"/>
</dbReference>